<keyword evidence="2" id="KW-1185">Reference proteome</keyword>
<sequence length="104" mass="12136">MPVVSCSKYVGSDLEMFSHNEKNEIEKRKDFESCIAQSVCPYEIKNGNLLDDTGHFAQYVDERQKLNYRKTKKYDDAMNNCVQSVYNCMVENKGYKCCFLDKGY</sequence>
<reference evidence="1 2" key="1">
    <citation type="submission" date="2018-06" db="EMBL/GenBank/DDBJ databases">
        <authorList>
            <consortium name="Pathogen Informatics"/>
            <person name="Doyle S."/>
        </authorList>
    </citation>
    <scope>NUCLEOTIDE SEQUENCE [LARGE SCALE GENOMIC DNA]</scope>
    <source>
        <strain evidence="1 2">NCTC10717</strain>
    </source>
</reference>
<dbReference type="AlphaFoldDB" id="A0A380MJA5"/>
<evidence type="ECO:0000313" key="2">
    <source>
        <dbReference type="Proteomes" id="UP000254575"/>
    </source>
</evidence>
<name>A0A380MJA5_9GAMM</name>
<gene>
    <name evidence="1" type="ORF">NCTC10717_00563</name>
</gene>
<dbReference type="EMBL" id="UHIA01000003">
    <property type="protein sequence ID" value="SUO92461.1"/>
    <property type="molecule type" value="Genomic_DNA"/>
</dbReference>
<dbReference type="Proteomes" id="UP000254575">
    <property type="component" value="Unassembled WGS sequence"/>
</dbReference>
<protein>
    <submittedName>
        <fullName evidence="1">Uncharacterized protein</fullName>
    </submittedName>
</protein>
<evidence type="ECO:0000313" key="1">
    <source>
        <dbReference type="EMBL" id="SUO92461.1"/>
    </source>
</evidence>
<organism evidence="1 2">
    <name type="scientific">Suttonella indologenes</name>
    <dbReference type="NCBI Taxonomy" id="13276"/>
    <lineage>
        <taxon>Bacteria</taxon>
        <taxon>Pseudomonadati</taxon>
        <taxon>Pseudomonadota</taxon>
        <taxon>Gammaproteobacteria</taxon>
        <taxon>Cardiobacteriales</taxon>
        <taxon>Cardiobacteriaceae</taxon>
        <taxon>Suttonella</taxon>
    </lineage>
</organism>
<accession>A0A380MJA5</accession>
<proteinExistence type="predicted"/>